<dbReference type="InterPro" id="IPR015947">
    <property type="entry name" value="PUA-like_sf"/>
</dbReference>
<accession>A0ABW1RNS1</accession>
<dbReference type="RefSeq" id="WP_137611610.1">
    <property type="nucleotide sequence ID" value="NZ_BJDF01000011.1"/>
</dbReference>
<dbReference type="SMART" id="SM01022">
    <property type="entry name" value="ASCH"/>
    <property type="match status" value="1"/>
</dbReference>
<dbReference type="Proteomes" id="UP001596288">
    <property type="component" value="Unassembled WGS sequence"/>
</dbReference>
<dbReference type="InterPro" id="IPR016645">
    <property type="entry name" value="UCP016134"/>
</dbReference>
<proteinExistence type="predicted"/>
<dbReference type="InterPro" id="IPR007374">
    <property type="entry name" value="ASCH_domain"/>
</dbReference>
<comment type="caution">
    <text evidence="2">The sequence shown here is derived from an EMBL/GenBank/DDBJ whole genome shotgun (WGS) entry which is preliminary data.</text>
</comment>
<dbReference type="Pfam" id="PF04266">
    <property type="entry name" value="ASCH"/>
    <property type="match status" value="1"/>
</dbReference>
<evidence type="ECO:0000259" key="1">
    <source>
        <dbReference type="SMART" id="SM01022"/>
    </source>
</evidence>
<evidence type="ECO:0000313" key="2">
    <source>
        <dbReference type="EMBL" id="MFC6177275.1"/>
    </source>
</evidence>
<gene>
    <name evidence="2" type="ORF">ACFQAV_10520</name>
</gene>
<evidence type="ECO:0000313" key="3">
    <source>
        <dbReference type="Proteomes" id="UP001596288"/>
    </source>
</evidence>
<feature type="domain" description="ASCH" evidence="1">
    <location>
        <begin position="3"/>
        <end position="111"/>
    </location>
</feature>
<protein>
    <submittedName>
        <fullName evidence="2">ASCH domain-containing protein</fullName>
    </submittedName>
</protein>
<dbReference type="CDD" id="cd06555">
    <property type="entry name" value="ASCH_PF0470_like"/>
    <property type="match status" value="1"/>
</dbReference>
<name>A0ABW1RNS1_9LACO</name>
<dbReference type="Gene3D" id="2.30.130.30">
    <property type="entry name" value="Hypothetical protein"/>
    <property type="match status" value="1"/>
</dbReference>
<dbReference type="PIRSF" id="PIRSF016134">
    <property type="entry name" value="UCP016134"/>
    <property type="match status" value="1"/>
</dbReference>
<dbReference type="SUPFAM" id="SSF88697">
    <property type="entry name" value="PUA domain-like"/>
    <property type="match status" value="1"/>
</dbReference>
<sequence length="111" mass="12971">MEMHLNHQPFMAIKNGTKTIEIRLNDEKRSQLKIGNIIRFSDLTTDEMIETKVLRLECFSTFKELFQKYSGTIIGSPEQEPISELDCENQKIYSRQMEKQYGALAIKLELI</sequence>
<keyword evidence="3" id="KW-1185">Reference proteome</keyword>
<organism evidence="2 3">
    <name type="scientific">Companilactobacillus huachuanensis</name>
    <dbReference type="NCBI Taxonomy" id="2559914"/>
    <lineage>
        <taxon>Bacteria</taxon>
        <taxon>Bacillati</taxon>
        <taxon>Bacillota</taxon>
        <taxon>Bacilli</taxon>
        <taxon>Lactobacillales</taxon>
        <taxon>Lactobacillaceae</taxon>
        <taxon>Companilactobacillus</taxon>
    </lineage>
</organism>
<dbReference type="EMBL" id="JBHSSF010000028">
    <property type="protein sequence ID" value="MFC6177275.1"/>
    <property type="molecule type" value="Genomic_DNA"/>
</dbReference>
<reference evidence="3" key="1">
    <citation type="journal article" date="2019" name="Int. J. Syst. Evol. Microbiol.">
        <title>The Global Catalogue of Microorganisms (GCM) 10K type strain sequencing project: providing services to taxonomists for standard genome sequencing and annotation.</title>
        <authorList>
            <consortium name="The Broad Institute Genomics Platform"/>
            <consortium name="The Broad Institute Genome Sequencing Center for Infectious Disease"/>
            <person name="Wu L."/>
            <person name="Ma J."/>
        </authorList>
    </citation>
    <scope>NUCLEOTIDE SEQUENCE [LARGE SCALE GENOMIC DNA]</scope>
    <source>
        <strain evidence="3">CCM 8927</strain>
    </source>
</reference>